<reference evidence="2" key="1">
    <citation type="submission" date="2016-11" db="EMBL/GenBank/DDBJ databases">
        <authorList>
            <person name="Shukria A."/>
            <person name="Stevens D.C."/>
        </authorList>
    </citation>
    <scope>NUCLEOTIDE SEQUENCE [LARGE SCALE GENOMIC DNA]</scope>
    <source>
        <strain evidence="2">Cbfe23</strain>
    </source>
</reference>
<dbReference type="PANTHER" id="PTHR36510:SF3">
    <property type="entry name" value="CONSERVED PROTEIN"/>
    <property type="match status" value="1"/>
</dbReference>
<proteinExistence type="predicted"/>
<dbReference type="STRING" id="83449.BON30_19855"/>
<dbReference type="InterPro" id="IPR006336">
    <property type="entry name" value="GCS2"/>
</dbReference>
<dbReference type="OrthoDB" id="240589at2"/>
<organism evidence="1 2">
    <name type="scientific">Cystobacter ferrugineus</name>
    <dbReference type="NCBI Taxonomy" id="83449"/>
    <lineage>
        <taxon>Bacteria</taxon>
        <taxon>Pseudomonadati</taxon>
        <taxon>Myxococcota</taxon>
        <taxon>Myxococcia</taxon>
        <taxon>Myxococcales</taxon>
        <taxon>Cystobacterineae</taxon>
        <taxon>Archangiaceae</taxon>
        <taxon>Cystobacter</taxon>
    </lineage>
</organism>
<dbReference type="RefSeq" id="WP_071899887.1">
    <property type="nucleotide sequence ID" value="NZ_MPIN01000004.1"/>
</dbReference>
<dbReference type="InterPro" id="IPR014746">
    <property type="entry name" value="Gln_synth/guanido_kin_cat_dom"/>
</dbReference>
<dbReference type="PIRSF" id="PIRSF012666">
    <property type="entry name" value="UCP012666"/>
    <property type="match status" value="1"/>
</dbReference>
<name>A0A1L9BBT4_9BACT</name>
<keyword evidence="1" id="KW-0436">Ligase</keyword>
<dbReference type="GO" id="GO:0042398">
    <property type="term" value="P:modified amino acid biosynthetic process"/>
    <property type="evidence" value="ECO:0007669"/>
    <property type="project" value="InterPro"/>
</dbReference>
<dbReference type="GO" id="GO:0004357">
    <property type="term" value="F:glutamate-cysteine ligase activity"/>
    <property type="evidence" value="ECO:0007669"/>
    <property type="project" value="InterPro"/>
</dbReference>
<gene>
    <name evidence="1" type="ORF">BON30_19855</name>
</gene>
<evidence type="ECO:0000313" key="1">
    <source>
        <dbReference type="EMBL" id="OJH39724.1"/>
    </source>
</evidence>
<dbReference type="AlphaFoldDB" id="A0A1L9BBT4"/>
<keyword evidence="2" id="KW-1185">Reference proteome</keyword>
<dbReference type="SUPFAM" id="SSF55931">
    <property type="entry name" value="Glutamine synthetase/guanido kinase"/>
    <property type="match status" value="1"/>
</dbReference>
<dbReference type="Gene3D" id="3.30.590.20">
    <property type="match status" value="1"/>
</dbReference>
<sequence>MGQALEKEEFTPEERTRFSVRLEESLEALERVLARPGFGVGPRTLGAELEAHFVDRGGRALNVCGEVLARARHRQLTVELGRFNVEINAEVVSLAGRPFREFGEDLTRMLTRLRRAASEFGGRVVLVGMLPTLRLEELGPSVLSPFPRYRVLQHGLRSHRERPFWFHIEGEETLSFEMEYVSPASACTSMQYHLKVDPVDFARAYNAAQLAIAPVLALCGNSPLFLGRRLWHETRIALYRQATDGRSIEEESMELPSRAGFGHGWVRQGAHELFAQGVALHSPLLPVVGHESPLEVVERGGVPSLSELRIHQGTVYPWNRAVYDPSGGGHVRVEMRALPSGPSVPDLLANGAFLLGLTLSLMEEVEVLVARMPFRCARTNFYRAAREGLDAPLFWPGRPGQPLAVQPARELLPHLLTRARRGLVAAGVVPDDVDPLFELLEGRLRTGRTGARWQLDTLARLEVERSRYEAITAMFERYLAHSEEGTPVHTWPDA</sequence>
<dbReference type="Pfam" id="PF04107">
    <property type="entry name" value="GCS2"/>
    <property type="match status" value="1"/>
</dbReference>
<dbReference type="PANTHER" id="PTHR36510">
    <property type="entry name" value="GLUTAMATE--CYSTEINE LIGASE 2-RELATED"/>
    <property type="match status" value="1"/>
</dbReference>
<reference evidence="1 2" key="2">
    <citation type="submission" date="2016-12" db="EMBL/GenBank/DDBJ databases">
        <title>Draft Genome Sequence of Cystobacter ferrugineus Strain Cbfe23.</title>
        <authorList>
            <person name="Akbar S."/>
            <person name="Dowd S.E."/>
            <person name="Stevens D.C."/>
        </authorList>
    </citation>
    <scope>NUCLEOTIDE SEQUENCE [LARGE SCALE GENOMIC DNA]</scope>
    <source>
        <strain evidence="1 2">Cbfe23</strain>
    </source>
</reference>
<dbReference type="InterPro" id="IPR016602">
    <property type="entry name" value="UCP012666"/>
</dbReference>
<dbReference type="InterPro" id="IPR050141">
    <property type="entry name" value="GCL_type2/YbdK_subfam"/>
</dbReference>
<evidence type="ECO:0000313" key="2">
    <source>
        <dbReference type="Proteomes" id="UP000182229"/>
    </source>
</evidence>
<dbReference type="Proteomes" id="UP000182229">
    <property type="component" value="Unassembled WGS sequence"/>
</dbReference>
<comment type="caution">
    <text evidence="1">The sequence shown here is derived from an EMBL/GenBank/DDBJ whole genome shotgun (WGS) entry which is preliminary data.</text>
</comment>
<dbReference type="EMBL" id="MPIN01000004">
    <property type="protein sequence ID" value="OJH39724.1"/>
    <property type="molecule type" value="Genomic_DNA"/>
</dbReference>
<protein>
    <submittedName>
        <fullName evidence="1">Glutamate--cysteine ligase</fullName>
    </submittedName>
</protein>
<accession>A0A1L9BBT4</accession>